<dbReference type="RefSeq" id="WP_345230763.1">
    <property type="nucleotide sequence ID" value="NZ_BAABIQ010000005.1"/>
</dbReference>
<feature type="domain" description="RagB/SusD" evidence="6">
    <location>
        <begin position="350"/>
        <end position="495"/>
    </location>
</feature>
<dbReference type="SUPFAM" id="SSF48452">
    <property type="entry name" value="TPR-like"/>
    <property type="match status" value="1"/>
</dbReference>
<evidence type="ECO:0000313" key="9">
    <source>
        <dbReference type="Proteomes" id="UP001501411"/>
    </source>
</evidence>
<comment type="caution">
    <text evidence="8">The sequence shown here is derived from an EMBL/GenBank/DDBJ whole genome shotgun (WGS) entry which is preliminary data.</text>
</comment>
<dbReference type="InterPro" id="IPR033985">
    <property type="entry name" value="SusD-like_N"/>
</dbReference>
<evidence type="ECO:0000256" key="3">
    <source>
        <dbReference type="ARBA" id="ARBA00022729"/>
    </source>
</evidence>
<comment type="subcellular location">
    <subcellularLocation>
        <location evidence="1">Cell outer membrane</location>
    </subcellularLocation>
</comment>
<proteinExistence type="inferred from homology"/>
<evidence type="ECO:0000256" key="5">
    <source>
        <dbReference type="ARBA" id="ARBA00023237"/>
    </source>
</evidence>
<reference evidence="9" key="1">
    <citation type="journal article" date="2019" name="Int. J. Syst. Evol. Microbiol.">
        <title>The Global Catalogue of Microorganisms (GCM) 10K type strain sequencing project: providing services to taxonomists for standard genome sequencing and annotation.</title>
        <authorList>
            <consortium name="The Broad Institute Genomics Platform"/>
            <consortium name="The Broad Institute Genome Sequencing Center for Infectious Disease"/>
            <person name="Wu L."/>
            <person name="Ma J."/>
        </authorList>
    </citation>
    <scope>NUCLEOTIDE SEQUENCE [LARGE SCALE GENOMIC DNA]</scope>
    <source>
        <strain evidence="9">JCM 18200</strain>
    </source>
</reference>
<dbReference type="EMBL" id="BAABIQ010000005">
    <property type="protein sequence ID" value="GAA4785308.1"/>
    <property type="molecule type" value="Genomic_DNA"/>
</dbReference>
<evidence type="ECO:0000256" key="4">
    <source>
        <dbReference type="ARBA" id="ARBA00023136"/>
    </source>
</evidence>
<dbReference type="Proteomes" id="UP001501411">
    <property type="component" value="Unassembled WGS sequence"/>
</dbReference>
<protein>
    <submittedName>
        <fullName evidence="8">RagB/SusD family nutrient uptake outer membrane protein</fullName>
    </submittedName>
</protein>
<dbReference type="Pfam" id="PF07980">
    <property type="entry name" value="SusD_RagB"/>
    <property type="match status" value="1"/>
</dbReference>
<evidence type="ECO:0000259" key="6">
    <source>
        <dbReference type="Pfam" id="PF07980"/>
    </source>
</evidence>
<dbReference type="Gene3D" id="1.25.40.390">
    <property type="match status" value="1"/>
</dbReference>
<evidence type="ECO:0000256" key="1">
    <source>
        <dbReference type="ARBA" id="ARBA00004442"/>
    </source>
</evidence>
<sequence>MKTKITYTLAILVLLVASCKKDLNTAPTDAVEDSELYKTADNIETVVTGAWAYLNDTYFTYANPGYTAIQRTADAMGSDVAVVTSKYGYPNAYKLSELYDPTAARAGYFWQMLYKVIDNCNNVITRVDASEGSEEKKAQVKGQAQALRAFCYLNLATYYQFSYLKDPDAPLVPVYTEPTTIETKGNPRSSVKDVYALIVNDLTSAATLLADYERPDKDKIDAQVVSGLLARTYLNMGEWAQAAQAAHQAREGYPFMPSANYADGFNDIQNVEWIWGHGQTSEQSTASYTFHFLDVSSPGSYYYSFMADPYFKTYFDDQDIRSKLFAWDGLEGREGLLRYQKFKFKSNLIGDIVYMRSAEMALIEAEAYARNGQTAQAVQALNALREARNAKAYSGAGGDALVEAILLERRKELWGEGFALGDILRTQGKVERKAYVDANGDPIMVTVTDSEGKTKKVAARGHSTLVLPNKQPFSANSTYYLFAIPETESQQNGNL</sequence>
<dbReference type="PROSITE" id="PS51257">
    <property type="entry name" value="PROKAR_LIPOPROTEIN"/>
    <property type="match status" value="1"/>
</dbReference>
<evidence type="ECO:0000256" key="2">
    <source>
        <dbReference type="ARBA" id="ARBA00006275"/>
    </source>
</evidence>
<keyword evidence="9" id="KW-1185">Reference proteome</keyword>
<evidence type="ECO:0000259" key="7">
    <source>
        <dbReference type="Pfam" id="PF14322"/>
    </source>
</evidence>
<dbReference type="CDD" id="cd08977">
    <property type="entry name" value="SusD"/>
    <property type="match status" value="1"/>
</dbReference>
<keyword evidence="3" id="KW-0732">Signal</keyword>
<dbReference type="InterPro" id="IPR012944">
    <property type="entry name" value="SusD_RagB_dom"/>
</dbReference>
<organism evidence="8 9">
    <name type="scientific">Olivibacter ginsenosidimutans</name>
    <dbReference type="NCBI Taxonomy" id="1176537"/>
    <lineage>
        <taxon>Bacteria</taxon>
        <taxon>Pseudomonadati</taxon>
        <taxon>Bacteroidota</taxon>
        <taxon>Sphingobacteriia</taxon>
        <taxon>Sphingobacteriales</taxon>
        <taxon>Sphingobacteriaceae</taxon>
        <taxon>Olivibacter</taxon>
    </lineage>
</organism>
<keyword evidence="5" id="KW-0998">Cell outer membrane</keyword>
<evidence type="ECO:0000313" key="8">
    <source>
        <dbReference type="EMBL" id="GAA4785308.1"/>
    </source>
</evidence>
<accession>A0ABP9ASI4</accession>
<dbReference type="InterPro" id="IPR011990">
    <property type="entry name" value="TPR-like_helical_dom_sf"/>
</dbReference>
<keyword evidence="4" id="KW-0472">Membrane</keyword>
<feature type="domain" description="SusD-like N-terminal" evidence="7">
    <location>
        <begin position="60"/>
        <end position="234"/>
    </location>
</feature>
<name>A0ABP9ASI4_9SPHI</name>
<gene>
    <name evidence="8" type="ORF">GCM10023231_11460</name>
</gene>
<comment type="similarity">
    <text evidence="2">Belongs to the SusD family.</text>
</comment>
<dbReference type="Pfam" id="PF14322">
    <property type="entry name" value="SusD-like_3"/>
    <property type="match status" value="1"/>
</dbReference>